<accession>A0AAE4CDA6</accession>
<comment type="caution">
    <text evidence="1">The sequence shown here is derived from an EMBL/GenBank/DDBJ whole genome shotgun (WGS) entry which is preliminary data.</text>
</comment>
<evidence type="ECO:0008006" key="3">
    <source>
        <dbReference type="Google" id="ProtNLM"/>
    </source>
</evidence>
<name>A0AAE4CDA6_9ACTN</name>
<organism evidence="1 2">
    <name type="scientific">Catenuloplanes atrovinosus</name>
    <dbReference type="NCBI Taxonomy" id="137266"/>
    <lineage>
        <taxon>Bacteria</taxon>
        <taxon>Bacillati</taxon>
        <taxon>Actinomycetota</taxon>
        <taxon>Actinomycetes</taxon>
        <taxon>Micromonosporales</taxon>
        <taxon>Micromonosporaceae</taxon>
        <taxon>Catenuloplanes</taxon>
    </lineage>
</organism>
<keyword evidence="2" id="KW-1185">Reference proteome</keyword>
<protein>
    <recommendedName>
        <fullName evidence="3">Lipoprotein</fullName>
    </recommendedName>
</protein>
<sequence>MSAAVASRTAGLALVMIAGLSGCGLPEEIAEAAKTPRDVLAASAPGLESPPFAYTILGVDPEGVPQDLKGVVSPAAQSYDLATSYTDRDAGFTMNLRFRVVGPASWVRVTFDAEKDVQGLPELPDKWLKVDPARAGDEDDALPTAFTPADADPGTTAALISTAVAVTETGTGAYAGTMDLTRASDWELVDVAAAGDAVKSVPFTASVDGTGRLTALTVEIPAIGEVQAFSYQVTYAYGTAAPVEAPAAPDTAETPDLLYDLFAA</sequence>
<dbReference type="Proteomes" id="UP001183643">
    <property type="component" value="Unassembled WGS sequence"/>
</dbReference>
<proteinExistence type="predicted"/>
<evidence type="ECO:0000313" key="2">
    <source>
        <dbReference type="Proteomes" id="UP001183643"/>
    </source>
</evidence>
<reference evidence="1" key="1">
    <citation type="submission" date="2023-07" db="EMBL/GenBank/DDBJ databases">
        <title>Sequencing the genomes of 1000 actinobacteria strains.</title>
        <authorList>
            <person name="Klenk H.-P."/>
        </authorList>
    </citation>
    <scope>NUCLEOTIDE SEQUENCE</scope>
    <source>
        <strain evidence="1">DSM 44707</strain>
    </source>
</reference>
<dbReference type="EMBL" id="JAVDYB010000001">
    <property type="protein sequence ID" value="MDR7278849.1"/>
    <property type="molecule type" value="Genomic_DNA"/>
</dbReference>
<dbReference type="RefSeq" id="WP_310372007.1">
    <property type="nucleotide sequence ID" value="NZ_JAVDYB010000001.1"/>
</dbReference>
<dbReference type="AlphaFoldDB" id="A0AAE4CDA6"/>
<evidence type="ECO:0000313" key="1">
    <source>
        <dbReference type="EMBL" id="MDR7278849.1"/>
    </source>
</evidence>
<gene>
    <name evidence="1" type="ORF">J2S41_005627</name>
</gene>